<dbReference type="Proteomes" id="UP000814176">
    <property type="component" value="Unassembled WGS sequence"/>
</dbReference>
<organism evidence="1 2">
    <name type="scientific">Rhodofomes roseus</name>
    <dbReference type="NCBI Taxonomy" id="34475"/>
    <lineage>
        <taxon>Eukaryota</taxon>
        <taxon>Fungi</taxon>
        <taxon>Dikarya</taxon>
        <taxon>Basidiomycota</taxon>
        <taxon>Agaricomycotina</taxon>
        <taxon>Agaricomycetes</taxon>
        <taxon>Polyporales</taxon>
        <taxon>Rhodofomes</taxon>
    </lineage>
</organism>
<comment type="caution">
    <text evidence="1">The sequence shown here is derived from an EMBL/GenBank/DDBJ whole genome shotgun (WGS) entry which is preliminary data.</text>
</comment>
<evidence type="ECO:0000313" key="2">
    <source>
        <dbReference type="Proteomes" id="UP000814176"/>
    </source>
</evidence>
<proteinExistence type="predicted"/>
<sequence length="204" mass="22171">MTARAAGASERGRCHRPRRCLLTAVDGLRLAYAAHLLSSQPPQAALPFSDGTSGYVGTTCAMLHLSPASEPYDVNLSRGSSQGHPNSCEGNCTHRWTVSLSYRQILREVLPVGSVIKTCRTRSIGAVLFLRPARPHPPAGRIHAHPRSPPRLRRSMDALGTAMRYILPSPSTVTPPHRLLPVRALNSIAYTPLPWSSPVPRLLP</sequence>
<protein>
    <submittedName>
        <fullName evidence="1">Uncharacterized protein</fullName>
    </submittedName>
</protein>
<reference evidence="1 2" key="1">
    <citation type="journal article" date="2021" name="Environ. Microbiol.">
        <title>Gene family expansions and transcriptome signatures uncover fungal adaptations to wood decay.</title>
        <authorList>
            <person name="Hage H."/>
            <person name="Miyauchi S."/>
            <person name="Viragh M."/>
            <person name="Drula E."/>
            <person name="Min B."/>
            <person name="Chaduli D."/>
            <person name="Navarro D."/>
            <person name="Favel A."/>
            <person name="Norest M."/>
            <person name="Lesage-Meessen L."/>
            <person name="Balint B."/>
            <person name="Merenyi Z."/>
            <person name="de Eugenio L."/>
            <person name="Morin E."/>
            <person name="Martinez A.T."/>
            <person name="Baldrian P."/>
            <person name="Stursova M."/>
            <person name="Martinez M.J."/>
            <person name="Novotny C."/>
            <person name="Magnuson J.K."/>
            <person name="Spatafora J.W."/>
            <person name="Maurice S."/>
            <person name="Pangilinan J."/>
            <person name="Andreopoulos W."/>
            <person name="LaButti K."/>
            <person name="Hundley H."/>
            <person name="Na H."/>
            <person name="Kuo A."/>
            <person name="Barry K."/>
            <person name="Lipzen A."/>
            <person name="Henrissat B."/>
            <person name="Riley R."/>
            <person name="Ahrendt S."/>
            <person name="Nagy L.G."/>
            <person name="Grigoriev I.V."/>
            <person name="Martin F."/>
            <person name="Rosso M.N."/>
        </authorList>
    </citation>
    <scope>NUCLEOTIDE SEQUENCE [LARGE SCALE GENOMIC DNA]</scope>
    <source>
        <strain evidence="1 2">CIRM-BRFM 1785</strain>
    </source>
</reference>
<name>A0ABQ8KDX8_9APHY</name>
<dbReference type="EMBL" id="JADCUA010000012">
    <property type="protein sequence ID" value="KAH9835757.1"/>
    <property type="molecule type" value="Genomic_DNA"/>
</dbReference>
<accession>A0ABQ8KDX8</accession>
<evidence type="ECO:0000313" key="1">
    <source>
        <dbReference type="EMBL" id="KAH9835757.1"/>
    </source>
</evidence>
<keyword evidence="2" id="KW-1185">Reference proteome</keyword>
<dbReference type="RefSeq" id="XP_047778134.1">
    <property type="nucleotide sequence ID" value="XM_047929215.1"/>
</dbReference>
<gene>
    <name evidence="1" type="ORF">C8Q71DRAFT_94493</name>
</gene>
<dbReference type="GeneID" id="72009947"/>